<dbReference type="PANTHER" id="PTHR43462:SF2">
    <property type="entry name" value="THREONYL AND ALANYL TRNA SYNTHETASE SECOND ADDITIONAL DOMAIN-CONTAINING PROTEIN"/>
    <property type="match status" value="1"/>
</dbReference>
<evidence type="ECO:0000256" key="2">
    <source>
        <dbReference type="ARBA" id="ARBA00004496"/>
    </source>
</evidence>
<evidence type="ECO:0000256" key="3">
    <source>
        <dbReference type="ARBA" id="ARBA00017959"/>
    </source>
</evidence>
<proteinExistence type="predicted"/>
<dbReference type="EMBL" id="JAYMYJ010000142">
    <property type="protein sequence ID" value="MEB4592755.1"/>
    <property type="molecule type" value="Genomic_DNA"/>
</dbReference>
<name>A0ABU6D0Z2_9GAMM</name>
<dbReference type="Gene3D" id="3.30.980.10">
    <property type="entry name" value="Threonyl-trna Synthetase, Chain A, domain 2"/>
    <property type="match status" value="1"/>
</dbReference>
<dbReference type="InterPro" id="IPR012947">
    <property type="entry name" value="tRNA_SAD"/>
</dbReference>
<dbReference type="InterPro" id="IPR018164">
    <property type="entry name" value="Ala-tRNA-synth_IIc_N"/>
</dbReference>
<feature type="domain" description="Alanyl-transfer RNA synthetases family profile" evidence="7">
    <location>
        <begin position="1"/>
        <end position="246"/>
    </location>
</feature>
<protein>
    <recommendedName>
        <fullName evidence="3">Alanine--tRNA ligase</fullName>
    </recommendedName>
    <alternativeName>
        <fullName evidence="6">Alanyl-tRNA synthetase</fullName>
    </alternativeName>
</protein>
<dbReference type="InterPro" id="IPR018165">
    <property type="entry name" value="Ala-tRNA-synth_IIc_core"/>
</dbReference>
<dbReference type="Pfam" id="PF01411">
    <property type="entry name" value="tRNA-synt_2c"/>
    <property type="match status" value="1"/>
</dbReference>
<dbReference type="InterPro" id="IPR009000">
    <property type="entry name" value="Transl_B-barrel_sf"/>
</dbReference>
<evidence type="ECO:0000256" key="6">
    <source>
        <dbReference type="ARBA" id="ARBA00032577"/>
    </source>
</evidence>
<dbReference type="Pfam" id="PF07973">
    <property type="entry name" value="tRNA_SAD"/>
    <property type="match status" value="1"/>
</dbReference>
<reference evidence="9" key="1">
    <citation type="submission" date="2023-07" db="EMBL/GenBank/DDBJ databases">
        <title>The carbon used by Thiothrix.</title>
        <authorList>
            <person name="Chen L."/>
        </authorList>
    </citation>
    <scope>NUCLEOTIDE SEQUENCE [LARGE SCALE GENOMIC DNA]</scope>
</reference>
<evidence type="ECO:0000256" key="1">
    <source>
        <dbReference type="ARBA" id="ARBA00001947"/>
    </source>
</evidence>
<accession>A0ABU6D0Z2</accession>
<dbReference type="PROSITE" id="PS50860">
    <property type="entry name" value="AA_TRNA_LIGASE_II_ALA"/>
    <property type="match status" value="1"/>
</dbReference>
<sequence>MMNTHLKYLEDTYADTGAGVVVRVGRDERGAYLVLDQTVFYPQGGGQPTDTGSIQAAQVEMEVSFVGFSEGEVLHYLATEPADFEALVGQSCELRVDQAQRLQHAKLHTGGHLIAAIIDAQRGPLRAVKGFHFADGPYVEFEGKPEGEPEPLLAALQAQIDVLIAEGAPVTAEMVTYDELKQRCWSIPSYLPEDKPLRVVTIGQMDAVPCGGTHVANLAELGSLSVLKMKSKKGNTKISYRVGGEA</sequence>
<gene>
    <name evidence="8" type="ORF">VSS37_17355</name>
</gene>
<dbReference type="InterPro" id="IPR018163">
    <property type="entry name" value="Thr/Ala-tRNA-synth_IIc_edit"/>
</dbReference>
<comment type="cofactor">
    <cofactor evidence="1">
        <name>Zn(2+)</name>
        <dbReference type="ChEBI" id="CHEBI:29105"/>
    </cofactor>
</comment>
<dbReference type="Gene3D" id="2.40.30.130">
    <property type="match status" value="1"/>
</dbReference>
<keyword evidence="9" id="KW-1185">Reference proteome</keyword>
<keyword evidence="4" id="KW-0479">Metal-binding</keyword>
<evidence type="ECO:0000259" key="7">
    <source>
        <dbReference type="PROSITE" id="PS50860"/>
    </source>
</evidence>
<organism evidence="8 9">
    <name type="scientific">Candidatus Thiothrix phosphatis</name>
    <dbReference type="NCBI Taxonomy" id="3112415"/>
    <lineage>
        <taxon>Bacteria</taxon>
        <taxon>Pseudomonadati</taxon>
        <taxon>Pseudomonadota</taxon>
        <taxon>Gammaproteobacteria</taxon>
        <taxon>Thiotrichales</taxon>
        <taxon>Thiotrichaceae</taxon>
        <taxon>Thiothrix</taxon>
    </lineage>
</organism>
<dbReference type="RefSeq" id="WP_324697224.1">
    <property type="nucleotide sequence ID" value="NZ_JAYMYJ010000142.1"/>
</dbReference>
<comment type="caution">
    <text evidence="8">The sequence shown here is derived from an EMBL/GenBank/DDBJ whole genome shotgun (WGS) entry which is preliminary data.</text>
</comment>
<dbReference type="Proteomes" id="UP001308005">
    <property type="component" value="Unassembled WGS sequence"/>
</dbReference>
<evidence type="ECO:0000256" key="5">
    <source>
        <dbReference type="ARBA" id="ARBA00022833"/>
    </source>
</evidence>
<dbReference type="InterPro" id="IPR051335">
    <property type="entry name" value="Alanyl-tRNA_Editing_Enzymes"/>
</dbReference>
<dbReference type="PANTHER" id="PTHR43462">
    <property type="entry name" value="ALANYL-TRNA EDITING PROTEIN"/>
    <property type="match status" value="1"/>
</dbReference>
<dbReference type="SUPFAM" id="SSF50447">
    <property type="entry name" value="Translation proteins"/>
    <property type="match status" value="1"/>
</dbReference>
<comment type="subcellular location">
    <subcellularLocation>
        <location evidence="2">Cytoplasm</location>
    </subcellularLocation>
</comment>
<keyword evidence="5" id="KW-0862">Zinc</keyword>
<keyword evidence="8" id="KW-0436">Ligase</keyword>
<dbReference type="SUPFAM" id="SSF55186">
    <property type="entry name" value="ThrRS/AlaRS common domain"/>
    <property type="match status" value="1"/>
</dbReference>
<evidence type="ECO:0000313" key="8">
    <source>
        <dbReference type="EMBL" id="MEB4592755.1"/>
    </source>
</evidence>
<dbReference type="GO" id="GO:0016874">
    <property type="term" value="F:ligase activity"/>
    <property type="evidence" value="ECO:0007669"/>
    <property type="project" value="UniProtKB-KW"/>
</dbReference>
<dbReference type="SMART" id="SM00863">
    <property type="entry name" value="tRNA_SAD"/>
    <property type="match status" value="1"/>
</dbReference>
<evidence type="ECO:0000313" key="9">
    <source>
        <dbReference type="Proteomes" id="UP001308005"/>
    </source>
</evidence>
<evidence type="ECO:0000256" key="4">
    <source>
        <dbReference type="ARBA" id="ARBA00022723"/>
    </source>
</evidence>